<dbReference type="Pfam" id="PF12937">
    <property type="entry name" value="F-box-like"/>
    <property type="match status" value="1"/>
</dbReference>
<dbReference type="EMBL" id="JAMFTS010000003">
    <property type="protein sequence ID" value="KAJ4772473.1"/>
    <property type="molecule type" value="Genomic_DNA"/>
</dbReference>
<accession>A0AAV8E1W4</accession>
<comment type="caution">
    <text evidence="2">The sequence shown here is derived from an EMBL/GenBank/DDBJ whole genome shotgun (WGS) entry which is preliminary data.</text>
</comment>
<reference evidence="2" key="1">
    <citation type="submission" date="2022-08" db="EMBL/GenBank/DDBJ databases">
        <authorList>
            <person name="Marques A."/>
        </authorList>
    </citation>
    <scope>NUCLEOTIDE SEQUENCE</scope>
    <source>
        <strain evidence="2">RhyPub2mFocal</strain>
        <tissue evidence="2">Leaves</tissue>
    </source>
</reference>
<dbReference type="InterPro" id="IPR001810">
    <property type="entry name" value="F-box_dom"/>
</dbReference>
<gene>
    <name evidence="2" type="ORF">LUZ62_056730</name>
</gene>
<dbReference type="PANTHER" id="PTHR44259">
    <property type="entry name" value="OS07G0183000 PROTEIN-RELATED"/>
    <property type="match status" value="1"/>
</dbReference>
<name>A0AAV8E1W4_9POAL</name>
<dbReference type="InterPro" id="IPR050942">
    <property type="entry name" value="F-box_BR-signaling"/>
</dbReference>
<evidence type="ECO:0000313" key="3">
    <source>
        <dbReference type="Proteomes" id="UP001140206"/>
    </source>
</evidence>
<dbReference type="InterPro" id="IPR005174">
    <property type="entry name" value="KIB1-4_b-propeller"/>
</dbReference>
<evidence type="ECO:0000259" key="1">
    <source>
        <dbReference type="SMART" id="SM00256"/>
    </source>
</evidence>
<dbReference type="SUPFAM" id="SSF81383">
    <property type="entry name" value="F-box domain"/>
    <property type="match status" value="1"/>
</dbReference>
<evidence type="ECO:0000313" key="2">
    <source>
        <dbReference type="EMBL" id="KAJ4772473.1"/>
    </source>
</evidence>
<dbReference type="Gene3D" id="1.20.1280.50">
    <property type="match status" value="1"/>
</dbReference>
<feature type="domain" description="F-box" evidence="1">
    <location>
        <begin position="16"/>
        <end position="58"/>
    </location>
</feature>
<keyword evidence="3" id="KW-1185">Reference proteome</keyword>
<dbReference type="SMART" id="SM00256">
    <property type="entry name" value="FBOX"/>
    <property type="match status" value="1"/>
</dbReference>
<protein>
    <submittedName>
        <fullName evidence="2">F-box protein skip23</fullName>
    </submittedName>
</protein>
<dbReference type="AlphaFoldDB" id="A0AAV8E1W4"/>
<sequence>MEMEGSPSKFRDWAHLPTEIVESISEKLKSITDLARFRAVCSSWRSATLSQLRHLPPQLPWLMLPYVTHPEWISGGLKDAGIRLFYDRWESRLHKLHLPESIGMTCCASYRGWLLLVETKGRQVLLLNPLTRARIELPPFTAPVKRLGDNSDALIDDAALWVNRNFTCNFADSKVIFSADLTNPNCLIIVFFRRCRVICYRVGDPCWTRIDIRDNYPADVTSYNGRFYLLYTGAMVIIDPNKPEEEIVYNLEPELHAASKCFLEGKSGVHVVSVHPKDKFELWQFQQQPLKLKQITDTCNNTAIFYGYPSLNVCTDDWDSLDGVSVHMNYKCLPYAGKCGVESHYSIFTAQKDGEKTEHVRYIGKEPPFWVAKQTMWFQPSTS</sequence>
<dbReference type="InterPro" id="IPR036047">
    <property type="entry name" value="F-box-like_dom_sf"/>
</dbReference>
<dbReference type="Pfam" id="PF03478">
    <property type="entry name" value="Beta-prop_KIB1-4"/>
    <property type="match status" value="1"/>
</dbReference>
<organism evidence="2 3">
    <name type="scientific">Rhynchospora pubera</name>
    <dbReference type="NCBI Taxonomy" id="906938"/>
    <lineage>
        <taxon>Eukaryota</taxon>
        <taxon>Viridiplantae</taxon>
        <taxon>Streptophyta</taxon>
        <taxon>Embryophyta</taxon>
        <taxon>Tracheophyta</taxon>
        <taxon>Spermatophyta</taxon>
        <taxon>Magnoliopsida</taxon>
        <taxon>Liliopsida</taxon>
        <taxon>Poales</taxon>
        <taxon>Cyperaceae</taxon>
        <taxon>Cyperoideae</taxon>
        <taxon>Rhynchosporeae</taxon>
        <taxon>Rhynchospora</taxon>
    </lineage>
</organism>
<proteinExistence type="predicted"/>
<dbReference type="Proteomes" id="UP001140206">
    <property type="component" value="Chromosome 3"/>
</dbReference>